<dbReference type="InterPro" id="IPR004803">
    <property type="entry name" value="TGT"/>
</dbReference>
<dbReference type="EC" id="2.4.2.29" evidence="7"/>
<feature type="region of interest" description="RNA binding" evidence="7">
    <location>
        <begin position="252"/>
        <end position="258"/>
    </location>
</feature>
<feature type="binding site" evidence="7">
    <location>
        <position position="194"/>
    </location>
    <ligand>
        <name>substrate</name>
    </ligand>
</feature>
<accession>A0A9D2R742</accession>
<dbReference type="InterPro" id="IPR002616">
    <property type="entry name" value="tRNA_ribo_trans-like"/>
</dbReference>
<evidence type="ECO:0000256" key="4">
    <source>
        <dbReference type="ARBA" id="ARBA00022785"/>
    </source>
</evidence>
<sequence length="378" mass="42958">MYTVLKQEGRAKRARMETVHGTIETPVFMNVGTAAAIKGAVSTVDLHEIKTQVELSNTYHLHVRPGDKVVKQLGGLHKFMNWDRPILTDSGGFQVFSLAKLRQIKEEGVYFHSHVDGRKIFMGPEESMQIQSNLGSTIAMAFDECAPSKADRKYVENSVARTTRWLVRCKEEMARLNSLEDTVNPHQLLFGINQGAVYDDIRIAHAQEISKLDLDGYAIGGLAVGETHEEMYRILDNVVPYLPVDKPTYLMGVGTPANILEAVSRGVDFFDCVYPSRNGRHGHVYTNFGKINLFNAKYELDPRPIEEGCQCPTCRHYSRAYIRHLLKAKEMLGMRLCVLHNLYFYNTMMEEIRQALDEGRYEEYKKQKLESMAAGQKD</sequence>
<dbReference type="Pfam" id="PF01702">
    <property type="entry name" value="TGT"/>
    <property type="match status" value="1"/>
</dbReference>
<comment type="pathway">
    <text evidence="7">tRNA modification; tRNA-queuosine biosynthesis.</text>
</comment>
<comment type="caution">
    <text evidence="7">Lacks conserved residue(s) required for the propagation of feature annotation.</text>
</comment>
<evidence type="ECO:0000256" key="2">
    <source>
        <dbReference type="ARBA" id="ARBA00022679"/>
    </source>
</evidence>
<reference evidence="9" key="2">
    <citation type="submission" date="2021-04" db="EMBL/GenBank/DDBJ databases">
        <authorList>
            <person name="Gilroy R."/>
        </authorList>
    </citation>
    <scope>NUCLEOTIDE SEQUENCE</scope>
    <source>
        <strain evidence="9">ChiW19-6364</strain>
    </source>
</reference>
<evidence type="ECO:0000313" key="10">
    <source>
        <dbReference type="Proteomes" id="UP000823850"/>
    </source>
</evidence>
<dbReference type="AlphaFoldDB" id="A0A9D2R742"/>
<evidence type="ECO:0000313" key="9">
    <source>
        <dbReference type="EMBL" id="HJD38380.1"/>
    </source>
</evidence>
<evidence type="ECO:0000256" key="6">
    <source>
        <dbReference type="ARBA" id="ARBA00050112"/>
    </source>
</evidence>
<evidence type="ECO:0000256" key="1">
    <source>
        <dbReference type="ARBA" id="ARBA00022676"/>
    </source>
</evidence>
<dbReference type="NCBIfam" id="TIGR00449">
    <property type="entry name" value="tgt_general"/>
    <property type="match status" value="1"/>
</dbReference>
<dbReference type="HAMAP" id="MF_00168">
    <property type="entry name" value="Q_tRNA_Tgt"/>
    <property type="match status" value="1"/>
</dbReference>
<comment type="function">
    <text evidence="7">Catalyzes the base-exchange of a guanine (G) residue with the queuine precursor 7-aminomethyl-7-deazaguanine (PreQ1) at position 34 (anticodon wobble position) in tRNAs with GU(N) anticodons (tRNA-Asp, -Asn, -His and -Tyr). Catalysis occurs through a double-displacement mechanism. The nucleophile active site attacks the C1' of nucleotide 34 to detach the guanine base from the RNA, forming a covalent enzyme-RNA intermediate. The proton acceptor active site deprotonates the incoming PreQ1, allowing a nucleophilic attack on the C1' of the ribose to form the product. After dissociation, two additional enzymatic reactions on the tRNA convert PreQ1 to queuine (Q), resulting in the hypermodified nucleoside queuosine (7-(((4,5-cis-dihydroxy-2-cyclopenten-1-yl)amino)methyl)-7-deazaguanosine).</text>
</comment>
<gene>
    <name evidence="7 9" type="primary">tgt</name>
    <name evidence="9" type="ORF">H9913_00005</name>
</gene>
<organism evidence="9 10">
    <name type="scientific">Candidatus Blautia stercoripullorum</name>
    <dbReference type="NCBI Taxonomy" id="2838502"/>
    <lineage>
        <taxon>Bacteria</taxon>
        <taxon>Bacillati</taxon>
        <taxon>Bacillota</taxon>
        <taxon>Clostridia</taxon>
        <taxon>Lachnospirales</taxon>
        <taxon>Lachnospiraceae</taxon>
        <taxon>Blautia</taxon>
    </lineage>
</organism>
<feature type="binding site" evidence="7">
    <location>
        <position position="221"/>
    </location>
    <ligand>
        <name>substrate</name>
    </ligand>
</feature>
<dbReference type="SUPFAM" id="SSF51713">
    <property type="entry name" value="tRNA-guanine transglycosylase"/>
    <property type="match status" value="1"/>
</dbReference>
<protein>
    <recommendedName>
        <fullName evidence="7">Queuine tRNA-ribosyltransferase</fullName>
        <ecNumber evidence="7">2.4.2.29</ecNumber>
    </recommendedName>
    <alternativeName>
        <fullName evidence="7">Guanine insertion enzyme</fullName>
    </alternativeName>
    <alternativeName>
        <fullName evidence="7">tRNA-guanine transglycosylase</fullName>
    </alternativeName>
</protein>
<feature type="binding site" evidence="7">
    <location>
        <position position="143"/>
    </location>
    <ligand>
        <name>substrate</name>
    </ligand>
</feature>
<evidence type="ECO:0000256" key="7">
    <source>
        <dbReference type="HAMAP-Rule" id="MF_00168"/>
    </source>
</evidence>
<feature type="domain" description="tRNA-guanine(15) transglycosylase-like" evidence="8">
    <location>
        <begin position="11"/>
        <end position="372"/>
    </location>
</feature>
<dbReference type="GO" id="GO:0008479">
    <property type="term" value="F:tRNA-guanosine(34) queuine transglycosylase activity"/>
    <property type="evidence" value="ECO:0007669"/>
    <property type="project" value="UniProtKB-UniRule"/>
</dbReference>
<keyword evidence="2 7" id="KW-0808">Transferase</keyword>
<comment type="cofactor">
    <cofactor evidence="7">
        <name>Zn(2+)</name>
        <dbReference type="ChEBI" id="CHEBI:29105"/>
    </cofactor>
    <text evidence="7">Binds 1 zinc ion per subunit.</text>
</comment>
<dbReference type="InterPro" id="IPR036511">
    <property type="entry name" value="TGT-like_sf"/>
</dbReference>
<dbReference type="Proteomes" id="UP000823850">
    <property type="component" value="Unassembled WGS sequence"/>
</dbReference>
<feature type="binding site" evidence="7">
    <location>
        <position position="309"/>
    </location>
    <ligand>
        <name>Zn(2+)</name>
        <dbReference type="ChEBI" id="CHEBI:29105"/>
    </ligand>
</feature>
<dbReference type="NCBIfam" id="TIGR00430">
    <property type="entry name" value="Q_tRNA_tgt"/>
    <property type="match status" value="1"/>
</dbReference>
<dbReference type="PANTHER" id="PTHR46499">
    <property type="entry name" value="QUEUINE TRNA-RIBOSYLTRANSFERASE"/>
    <property type="match status" value="1"/>
</dbReference>
<dbReference type="Gene3D" id="3.20.20.105">
    <property type="entry name" value="Queuine tRNA-ribosyltransferase-like"/>
    <property type="match status" value="1"/>
</dbReference>
<dbReference type="EMBL" id="DWUX01000001">
    <property type="protein sequence ID" value="HJD38380.1"/>
    <property type="molecule type" value="Genomic_DNA"/>
</dbReference>
<comment type="similarity">
    <text evidence="7">Belongs to the queuine tRNA-ribosyltransferase family.</text>
</comment>
<name>A0A9D2R742_9FIRM</name>
<feature type="binding site" evidence="7">
    <location>
        <position position="314"/>
    </location>
    <ligand>
        <name>Zn(2+)</name>
        <dbReference type="ChEBI" id="CHEBI:29105"/>
    </ligand>
</feature>
<keyword evidence="5 7" id="KW-0862">Zinc</keyword>
<dbReference type="PANTHER" id="PTHR46499:SF1">
    <property type="entry name" value="QUEUINE TRNA-RIBOSYLTRANSFERASE"/>
    <property type="match status" value="1"/>
</dbReference>
<feature type="binding site" evidence="7">
    <location>
        <position position="340"/>
    </location>
    <ligand>
        <name>Zn(2+)</name>
        <dbReference type="ChEBI" id="CHEBI:29105"/>
    </ligand>
</feature>
<keyword evidence="1 7" id="KW-0328">Glycosyltransferase</keyword>
<dbReference type="GO" id="GO:0008616">
    <property type="term" value="P:tRNA queuosine(34) biosynthetic process"/>
    <property type="evidence" value="ECO:0007669"/>
    <property type="project" value="UniProtKB-UniRule"/>
</dbReference>
<comment type="catalytic activity">
    <reaction evidence="6 7">
        <text>7-aminomethyl-7-carbaguanine + guanosine(34) in tRNA = 7-aminomethyl-7-carbaguanosine(34) in tRNA + guanine</text>
        <dbReference type="Rhea" id="RHEA:24104"/>
        <dbReference type="Rhea" id="RHEA-COMP:10341"/>
        <dbReference type="Rhea" id="RHEA-COMP:10342"/>
        <dbReference type="ChEBI" id="CHEBI:16235"/>
        <dbReference type="ChEBI" id="CHEBI:58703"/>
        <dbReference type="ChEBI" id="CHEBI:74269"/>
        <dbReference type="ChEBI" id="CHEBI:82833"/>
        <dbReference type="EC" id="2.4.2.29"/>
    </reaction>
</comment>
<dbReference type="GO" id="GO:0046872">
    <property type="term" value="F:metal ion binding"/>
    <property type="evidence" value="ECO:0007669"/>
    <property type="project" value="UniProtKB-KW"/>
</dbReference>
<feature type="active site" description="Nucleophile" evidence="7">
    <location>
        <position position="271"/>
    </location>
</feature>
<evidence type="ECO:0000256" key="3">
    <source>
        <dbReference type="ARBA" id="ARBA00022694"/>
    </source>
</evidence>
<dbReference type="InterPro" id="IPR050076">
    <property type="entry name" value="ArchSynthase1/Queuine_TRR"/>
</dbReference>
<feature type="binding site" evidence="7">
    <location>
        <position position="311"/>
    </location>
    <ligand>
        <name>Zn(2+)</name>
        <dbReference type="ChEBI" id="CHEBI:29105"/>
    </ligand>
</feature>
<evidence type="ECO:0000259" key="8">
    <source>
        <dbReference type="Pfam" id="PF01702"/>
    </source>
</evidence>
<evidence type="ECO:0000256" key="5">
    <source>
        <dbReference type="ARBA" id="ARBA00022833"/>
    </source>
</evidence>
<comment type="subunit">
    <text evidence="7">Homodimer. Within each dimer, one monomer is responsible for RNA recognition and catalysis, while the other monomer binds to the replacement base PreQ1.</text>
</comment>
<keyword evidence="4 7" id="KW-0671">Queuosine biosynthesis</keyword>
<keyword evidence="7" id="KW-0479">Metal-binding</keyword>
<feature type="binding site" evidence="7">
    <location>
        <begin position="89"/>
        <end position="93"/>
    </location>
    <ligand>
        <name>substrate</name>
    </ligand>
</feature>
<keyword evidence="3 7" id="KW-0819">tRNA processing</keyword>
<reference evidence="9" key="1">
    <citation type="journal article" date="2021" name="PeerJ">
        <title>Extensive microbial diversity within the chicken gut microbiome revealed by metagenomics and culture.</title>
        <authorList>
            <person name="Gilroy R."/>
            <person name="Ravi A."/>
            <person name="Getino M."/>
            <person name="Pursley I."/>
            <person name="Horton D.L."/>
            <person name="Alikhan N.F."/>
            <person name="Baker D."/>
            <person name="Gharbi K."/>
            <person name="Hall N."/>
            <person name="Watson M."/>
            <person name="Adriaenssens E.M."/>
            <person name="Foster-Nyarko E."/>
            <person name="Jarju S."/>
            <person name="Secka A."/>
            <person name="Antonio M."/>
            <person name="Oren A."/>
            <person name="Chaudhuri R.R."/>
            <person name="La Ragione R."/>
            <person name="Hildebrand F."/>
            <person name="Pallen M.J."/>
        </authorList>
    </citation>
    <scope>NUCLEOTIDE SEQUENCE</scope>
    <source>
        <strain evidence="9">ChiW19-6364</strain>
    </source>
</reference>
<proteinExistence type="inferred from homology"/>
<dbReference type="GO" id="GO:0005829">
    <property type="term" value="C:cytosol"/>
    <property type="evidence" value="ECO:0007669"/>
    <property type="project" value="TreeGrafter"/>
</dbReference>
<comment type="caution">
    <text evidence="9">The sequence shown here is derived from an EMBL/GenBank/DDBJ whole genome shotgun (WGS) entry which is preliminary data.</text>
</comment>
<dbReference type="FunFam" id="3.20.20.105:FF:000001">
    <property type="entry name" value="Queuine tRNA-ribosyltransferase"/>
    <property type="match status" value="1"/>
</dbReference>
<feature type="active site" description="Proton acceptor" evidence="7">
    <location>
        <position position="89"/>
    </location>
</feature>